<gene>
    <name evidence="1" type="ORF">HU752_019740</name>
</gene>
<name>A0A9E6TP85_9PSED</name>
<evidence type="ECO:0000313" key="1">
    <source>
        <dbReference type="EMBL" id="QXI26188.1"/>
    </source>
</evidence>
<dbReference type="AlphaFoldDB" id="A0A9E6TP85"/>
<dbReference type="KEGG" id="pvw:HU752_019740"/>
<reference evidence="1 2" key="1">
    <citation type="journal article" date="2020" name="Microorganisms">
        <title>Reliable Identification of Environmental Pseudomonas Isolates Using the rpoD Gene.</title>
        <authorList>
            <consortium name="The Broad Institute Genome Sequencing Platform"/>
            <person name="Girard L."/>
            <person name="Lood C."/>
            <person name="Rokni-Zadeh H."/>
            <person name="van Noort V."/>
            <person name="Lavigne R."/>
            <person name="De Mot R."/>
        </authorList>
    </citation>
    <scope>NUCLEOTIDE SEQUENCE [LARGE SCALE GENOMIC DNA]</scope>
    <source>
        <strain evidence="1 2">RW8P3</strain>
    </source>
</reference>
<reference evidence="1 2" key="2">
    <citation type="journal article" date="2021" name="Microorganisms">
        <title>The Ever-Expanding Pseudomonas Genus: Description of 43 New Species and Partition of the Pseudomonas putida Group.</title>
        <authorList>
            <person name="Girard L."/>
            <person name="Lood C."/>
            <person name="Hofte M."/>
            <person name="Vandamme P."/>
            <person name="Rokni-Zadeh H."/>
            <person name="van Noort V."/>
            <person name="Lavigne R."/>
            <person name="De Mot R."/>
        </authorList>
    </citation>
    <scope>NUCLEOTIDE SEQUENCE [LARGE SCALE GENOMIC DNA]</scope>
    <source>
        <strain evidence="1 2">RW8P3</strain>
    </source>
</reference>
<evidence type="ECO:0000313" key="2">
    <source>
        <dbReference type="Proteomes" id="UP000634530"/>
    </source>
</evidence>
<accession>A0A9E6TP85</accession>
<proteinExistence type="predicted"/>
<dbReference type="Proteomes" id="UP000634530">
    <property type="component" value="Chromosome"/>
</dbReference>
<dbReference type="RefSeq" id="WP_186679033.1">
    <property type="nucleotide sequence ID" value="NZ_CP077093.1"/>
</dbReference>
<organism evidence="1 2">
    <name type="scientific">Pseudomonas vanderleydeniana</name>
    <dbReference type="NCBI Taxonomy" id="2745495"/>
    <lineage>
        <taxon>Bacteria</taxon>
        <taxon>Pseudomonadati</taxon>
        <taxon>Pseudomonadota</taxon>
        <taxon>Gammaproteobacteria</taxon>
        <taxon>Pseudomonadales</taxon>
        <taxon>Pseudomonadaceae</taxon>
        <taxon>Pseudomonas</taxon>
    </lineage>
</organism>
<dbReference type="EMBL" id="CP077093">
    <property type="protein sequence ID" value="QXI26188.1"/>
    <property type="molecule type" value="Genomic_DNA"/>
</dbReference>
<keyword evidence="2" id="KW-1185">Reference proteome</keyword>
<sequence length="407" mass="45641">MFGTLLGKLFNRPLTEEGFVRQFIQAVRQAGYHDTLEYVPEEFRLLHGNGGYFNLHNAFRDYQRADKPKRTAVLNGYVATLLSTKDKAPQTFEQVRPTLRPVIRNLGMLDEVRLHHVRSEGWGAPYTVTQRPLGKDCVMLLAVDSPESTATLTKGPEEGWGVTLDEALAIAVQNLRETTPEAFEEIIPGLYLGRWGDGYDISRVLLPDVLQRAPIKGRPVFMIPSNDVLMVTGDKDEPGIGQMVEVAFKAMENGRAVSSQIYTYQDQHIVPFQAQDEALKARLATLEHLLLQGTYHTQKELLDKIHEEQQQDVFVASYMLYQQSENDGRTFSMCSWTQGVDSLLPKTDRVVLVEPQADGGARTQVFEWNELAPHVGALLTPADVYPPRYRTAGFPGSEQLKALTPLG</sequence>
<protein>
    <submittedName>
        <fullName evidence="1">DUF1444 family protein</fullName>
    </submittedName>
</protein>